<keyword evidence="3" id="KW-1185">Reference proteome</keyword>
<protein>
    <recommendedName>
        <fullName evidence="4">Secreted protein</fullName>
    </recommendedName>
</protein>
<dbReference type="EMBL" id="BPVZ01000019">
    <property type="protein sequence ID" value="GKV02746.1"/>
    <property type="molecule type" value="Genomic_DNA"/>
</dbReference>
<reference evidence="2 3" key="1">
    <citation type="journal article" date="2021" name="Commun. Biol.">
        <title>The genome of Shorea leprosula (Dipterocarpaceae) highlights the ecological relevance of drought in aseasonal tropical rainforests.</title>
        <authorList>
            <person name="Ng K.K.S."/>
            <person name="Kobayashi M.J."/>
            <person name="Fawcett J.A."/>
            <person name="Hatakeyama M."/>
            <person name="Paape T."/>
            <person name="Ng C.H."/>
            <person name="Ang C.C."/>
            <person name="Tnah L.H."/>
            <person name="Lee C.T."/>
            <person name="Nishiyama T."/>
            <person name="Sese J."/>
            <person name="O'Brien M.J."/>
            <person name="Copetti D."/>
            <person name="Mohd Noor M.I."/>
            <person name="Ong R.C."/>
            <person name="Putra M."/>
            <person name="Sireger I.Z."/>
            <person name="Indrioko S."/>
            <person name="Kosugi Y."/>
            <person name="Izuno A."/>
            <person name="Isagi Y."/>
            <person name="Lee S.L."/>
            <person name="Shimizu K.K."/>
        </authorList>
    </citation>
    <scope>NUCLEOTIDE SEQUENCE [LARGE SCALE GENOMIC DNA]</scope>
    <source>
        <strain evidence="2">214</strain>
    </source>
</reference>
<keyword evidence="1" id="KW-0732">Signal</keyword>
<dbReference type="AlphaFoldDB" id="A0AAV5IVU0"/>
<sequence>MWPVSLPCIAAGCFCLVGANWPGFCPWVSPQIPGGNFPNLQLRFCWKIMEAKPRTGKPLEVTS</sequence>
<evidence type="ECO:0000313" key="3">
    <source>
        <dbReference type="Proteomes" id="UP001054252"/>
    </source>
</evidence>
<feature type="chain" id="PRO_5043764223" description="Secreted protein" evidence="1">
    <location>
        <begin position="20"/>
        <end position="63"/>
    </location>
</feature>
<dbReference type="Proteomes" id="UP001054252">
    <property type="component" value="Unassembled WGS sequence"/>
</dbReference>
<name>A0AAV5IVU0_9ROSI</name>
<evidence type="ECO:0000256" key="1">
    <source>
        <dbReference type="SAM" id="SignalP"/>
    </source>
</evidence>
<gene>
    <name evidence="2" type="ORF">SLEP1_g15141</name>
</gene>
<comment type="caution">
    <text evidence="2">The sequence shown here is derived from an EMBL/GenBank/DDBJ whole genome shotgun (WGS) entry which is preliminary data.</text>
</comment>
<evidence type="ECO:0000313" key="2">
    <source>
        <dbReference type="EMBL" id="GKV02746.1"/>
    </source>
</evidence>
<proteinExistence type="predicted"/>
<organism evidence="2 3">
    <name type="scientific">Rubroshorea leprosula</name>
    <dbReference type="NCBI Taxonomy" id="152421"/>
    <lineage>
        <taxon>Eukaryota</taxon>
        <taxon>Viridiplantae</taxon>
        <taxon>Streptophyta</taxon>
        <taxon>Embryophyta</taxon>
        <taxon>Tracheophyta</taxon>
        <taxon>Spermatophyta</taxon>
        <taxon>Magnoliopsida</taxon>
        <taxon>eudicotyledons</taxon>
        <taxon>Gunneridae</taxon>
        <taxon>Pentapetalae</taxon>
        <taxon>rosids</taxon>
        <taxon>malvids</taxon>
        <taxon>Malvales</taxon>
        <taxon>Dipterocarpaceae</taxon>
        <taxon>Rubroshorea</taxon>
    </lineage>
</organism>
<feature type="signal peptide" evidence="1">
    <location>
        <begin position="1"/>
        <end position="19"/>
    </location>
</feature>
<accession>A0AAV5IVU0</accession>
<evidence type="ECO:0008006" key="4">
    <source>
        <dbReference type="Google" id="ProtNLM"/>
    </source>
</evidence>